<sequence>MTTLTIPQLYEVIDQTWPAARRWTENGWTLRDGQGGGKRASAATLATPGADIGVAETAMRAMHQTPLFMIRQGDDALDAELAARGYEIIDPVNIYILPVEGLTDVPIPPVTAFEIWEPLAIMLEIWAKGGIGPARIDVMRRAAKKTAILSRWKEKPGGVAFAAIHDGVCMVHAVEVLEHQRGMGVGKWMMRRAATWAQAQGASHVAVLCTKANVPANRLYQGLGFAHVGDYHYRQSAE</sequence>
<evidence type="ECO:0000259" key="1">
    <source>
        <dbReference type="PROSITE" id="PS51186"/>
    </source>
</evidence>
<dbReference type="InterPro" id="IPR000182">
    <property type="entry name" value="GNAT_dom"/>
</dbReference>
<organism evidence="2 3">
    <name type="scientific">Sulfitobacter marinus</name>
    <dbReference type="NCBI Taxonomy" id="394264"/>
    <lineage>
        <taxon>Bacteria</taxon>
        <taxon>Pseudomonadati</taxon>
        <taxon>Pseudomonadota</taxon>
        <taxon>Alphaproteobacteria</taxon>
        <taxon>Rhodobacterales</taxon>
        <taxon>Roseobacteraceae</taxon>
        <taxon>Sulfitobacter</taxon>
    </lineage>
</organism>
<dbReference type="SUPFAM" id="SSF55729">
    <property type="entry name" value="Acyl-CoA N-acyltransferases (Nat)"/>
    <property type="match status" value="1"/>
</dbReference>
<evidence type="ECO:0000313" key="3">
    <source>
        <dbReference type="Proteomes" id="UP000199239"/>
    </source>
</evidence>
<dbReference type="GO" id="GO:0016747">
    <property type="term" value="F:acyltransferase activity, transferring groups other than amino-acyl groups"/>
    <property type="evidence" value="ECO:0007669"/>
    <property type="project" value="InterPro"/>
</dbReference>
<keyword evidence="2" id="KW-0808">Transferase</keyword>
<dbReference type="Pfam" id="PF00583">
    <property type="entry name" value="Acetyltransf_1"/>
    <property type="match status" value="1"/>
</dbReference>
<dbReference type="PROSITE" id="PS51186">
    <property type="entry name" value="GNAT"/>
    <property type="match status" value="1"/>
</dbReference>
<protein>
    <submittedName>
        <fullName evidence="2">Acetyltransferase (GNAT) family protein</fullName>
    </submittedName>
</protein>
<name>A0A1I6UZ45_9RHOB</name>
<dbReference type="AlphaFoldDB" id="A0A1I6UZ45"/>
<dbReference type="STRING" id="394264.SAMN04488040_2960"/>
<gene>
    <name evidence="2" type="ORF">SAMN04488040_2960</name>
</gene>
<dbReference type="RefSeq" id="WP_175498586.1">
    <property type="nucleotide sequence ID" value="NZ_FPAJ01000005.1"/>
</dbReference>
<accession>A0A1I6UZ45</accession>
<dbReference type="InterPro" id="IPR016181">
    <property type="entry name" value="Acyl_CoA_acyltransferase"/>
</dbReference>
<dbReference type="Proteomes" id="UP000199239">
    <property type="component" value="Unassembled WGS sequence"/>
</dbReference>
<dbReference type="PANTHER" id="PTHR43072">
    <property type="entry name" value="N-ACETYLTRANSFERASE"/>
    <property type="match status" value="1"/>
</dbReference>
<dbReference type="Gene3D" id="3.40.630.30">
    <property type="match status" value="1"/>
</dbReference>
<dbReference type="CDD" id="cd04301">
    <property type="entry name" value="NAT_SF"/>
    <property type="match status" value="1"/>
</dbReference>
<reference evidence="3" key="1">
    <citation type="submission" date="2016-10" db="EMBL/GenBank/DDBJ databases">
        <authorList>
            <person name="Varghese N."/>
            <person name="Submissions S."/>
        </authorList>
    </citation>
    <scope>NUCLEOTIDE SEQUENCE [LARGE SCALE GENOMIC DNA]</scope>
    <source>
        <strain evidence="3">DSM 23422</strain>
    </source>
</reference>
<keyword evidence="3" id="KW-1185">Reference proteome</keyword>
<proteinExistence type="predicted"/>
<evidence type="ECO:0000313" key="2">
    <source>
        <dbReference type="EMBL" id="SFT06691.1"/>
    </source>
</evidence>
<feature type="domain" description="N-acetyltransferase" evidence="1">
    <location>
        <begin position="105"/>
        <end position="238"/>
    </location>
</feature>
<dbReference type="EMBL" id="FPAJ01000005">
    <property type="protein sequence ID" value="SFT06691.1"/>
    <property type="molecule type" value="Genomic_DNA"/>
</dbReference>